<evidence type="ECO:0000259" key="5">
    <source>
        <dbReference type="Pfam" id="PF22972"/>
    </source>
</evidence>
<organism evidence="6 7">
    <name type="scientific">Metschnikowia bicuspidata var. bicuspidata NRRL YB-4993</name>
    <dbReference type="NCBI Taxonomy" id="869754"/>
    <lineage>
        <taxon>Eukaryota</taxon>
        <taxon>Fungi</taxon>
        <taxon>Dikarya</taxon>
        <taxon>Ascomycota</taxon>
        <taxon>Saccharomycotina</taxon>
        <taxon>Pichiomycetes</taxon>
        <taxon>Metschnikowiaceae</taxon>
        <taxon>Metschnikowia</taxon>
    </lineage>
</organism>
<dbReference type="InterPro" id="IPR055236">
    <property type="entry name" value="EVH1_PP4R3"/>
</dbReference>
<dbReference type="SUPFAM" id="SSF48371">
    <property type="entry name" value="ARM repeat"/>
    <property type="match status" value="1"/>
</dbReference>
<keyword evidence="7" id="KW-1185">Reference proteome</keyword>
<keyword evidence="2" id="KW-0539">Nucleus</keyword>
<evidence type="ECO:0000313" key="7">
    <source>
        <dbReference type="Proteomes" id="UP000092555"/>
    </source>
</evidence>
<dbReference type="PANTHER" id="PTHR23318">
    <property type="entry name" value="ATP SYNTHASE GAMMA-RELATED"/>
    <property type="match status" value="1"/>
</dbReference>
<feature type="domain" description="Serine/threonine-protein phosphatase 4 regulatory subunit 3-like central" evidence="4">
    <location>
        <begin position="174"/>
        <end position="709"/>
    </location>
</feature>
<evidence type="ECO:0000256" key="2">
    <source>
        <dbReference type="ARBA" id="ARBA00023242"/>
    </source>
</evidence>
<gene>
    <name evidence="6" type="ORF">METBIDRAFT_43401</name>
</gene>
<feature type="domain" description="PP4R3 EVH1-like" evidence="5">
    <location>
        <begin position="28"/>
        <end position="123"/>
    </location>
</feature>
<dbReference type="GeneID" id="30030627"/>
<dbReference type="InterPro" id="IPR016024">
    <property type="entry name" value="ARM-type_fold"/>
</dbReference>
<dbReference type="RefSeq" id="XP_018710873.1">
    <property type="nucleotide sequence ID" value="XM_018857651.1"/>
</dbReference>
<evidence type="ECO:0000259" key="4">
    <source>
        <dbReference type="Pfam" id="PF04802"/>
    </source>
</evidence>
<dbReference type="Pfam" id="PF04802">
    <property type="entry name" value="PP4R3"/>
    <property type="match status" value="1"/>
</dbReference>
<protein>
    <submittedName>
        <fullName evidence="6">Uncharacterized protein</fullName>
    </submittedName>
</protein>
<dbReference type="Proteomes" id="UP000092555">
    <property type="component" value="Unassembled WGS sequence"/>
</dbReference>
<accession>A0A1A0H8K5</accession>
<name>A0A1A0H8K5_9ASCO</name>
<dbReference type="PANTHER" id="PTHR23318:SF0">
    <property type="entry name" value="SERINE_THREONINE-PROTEIN PHOSPHATASE 4 REGULATORY SUBUNIT 3"/>
    <property type="match status" value="1"/>
</dbReference>
<dbReference type="GO" id="GO:0030289">
    <property type="term" value="C:protein phosphatase 4 complex"/>
    <property type="evidence" value="ECO:0007669"/>
    <property type="project" value="TreeGrafter"/>
</dbReference>
<dbReference type="Gene3D" id="2.30.29.30">
    <property type="entry name" value="Pleckstrin-homology domain (PH domain)/Phosphotyrosine-binding domain (PTB)"/>
    <property type="match status" value="1"/>
</dbReference>
<evidence type="ECO:0000256" key="3">
    <source>
        <dbReference type="SAM" id="MobiDB-lite"/>
    </source>
</evidence>
<dbReference type="Pfam" id="PF22972">
    <property type="entry name" value="EVH1_PP4R3"/>
    <property type="match status" value="1"/>
</dbReference>
<dbReference type="GO" id="GO:0072542">
    <property type="term" value="F:protein phosphatase activator activity"/>
    <property type="evidence" value="ECO:0007669"/>
    <property type="project" value="TreeGrafter"/>
</dbReference>
<dbReference type="AlphaFoldDB" id="A0A1A0H8K5"/>
<sequence length="768" mass="84719">MSQTAPVACAESSGTPAATDALRSEKPRRVKVYLLQGDDWLDNGTGYCTGEVDGASSKPCFVVRSELDSQHVLMQSFLEGSIQYQRQQETLIVWTDLRGKDLALSFQENDGCRDLCDFIVRAQQGRWAPQVSLYYVLLAPAGSPDEGPREITELITGPVAYPPREPDRAALAAVLDLLTQAAGALFSRLQMLAFLADSHYFDALFRLFRQREAARDLDAVLCLNDIVKAALHYNEPRVVAELVSSETRAMDFAGVLEYDRTVPGLRACHRQHLQDRSRLKTVVHVPLPPHGPDDPMDPFRRDFVLQYLRGVALAHVLDEPALAVLEDLILSNHLDILAFLQDAPANGNFLARLFALYDAPGRPQQQARDGVRLVHQYVLVAKAFPACQLAGFFAELVRRGVLKMVKHALCDPARALRAMGIEILTAVIDQDVALVGVPLAPDDADDSADDACPGPARPGHTPESSDSIRCNLMTDMSLTLALGSLLLNDPDPALKTQTYEAIKSLLCSTVFDVDFPAKTDGDAHVKSYFEAFYEQVAPTLFAAFIDLAGPSESARQDAERRVRADPALFQRLCDLISFCCHEHESAICRPFFTRSGALDGIVRTLALDVHVTMKLAVLRCFKSLILLNDHAFCCYMIHNDLFAPFFAFFDTVVDQDSLVNSLCLDLLGIIIKRSSHDSFGCLAVHMSLRYRLFLESRISYVSTGRDLLASARRFKDRAKDSTVTSVDLDQGHCHSIHPSSPIAREVNGCNTTTEGRQANCSLLDAHEG</sequence>
<dbReference type="InterPro" id="IPR011993">
    <property type="entry name" value="PH-like_dom_sf"/>
</dbReference>
<evidence type="ECO:0000256" key="1">
    <source>
        <dbReference type="ARBA" id="ARBA00004123"/>
    </source>
</evidence>
<evidence type="ECO:0000313" key="6">
    <source>
        <dbReference type="EMBL" id="OBA20351.1"/>
    </source>
</evidence>
<dbReference type="EMBL" id="LXTC01000004">
    <property type="protein sequence ID" value="OBA20351.1"/>
    <property type="molecule type" value="Genomic_DNA"/>
</dbReference>
<comment type="subcellular location">
    <subcellularLocation>
        <location evidence="1">Nucleus</location>
    </subcellularLocation>
</comment>
<feature type="region of interest" description="Disordered" evidence="3">
    <location>
        <begin position="444"/>
        <end position="467"/>
    </location>
</feature>
<feature type="region of interest" description="Disordered" evidence="3">
    <location>
        <begin position="1"/>
        <end position="21"/>
    </location>
</feature>
<dbReference type="InterPro" id="IPR006887">
    <property type="entry name" value="P4R3-like_central_dom"/>
</dbReference>
<comment type="caution">
    <text evidence="6">The sequence shown here is derived from an EMBL/GenBank/DDBJ whole genome shotgun (WGS) entry which is preliminary data.</text>
</comment>
<dbReference type="OrthoDB" id="27483at2759"/>
<proteinExistence type="predicted"/>
<dbReference type="InterPro" id="IPR051137">
    <property type="entry name" value="PP4R3-like"/>
</dbReference>
<dbReference type="STRING" id="869754.A0A1A0H8K5"/>
<dbReference type="GO" id="GO:0006974">
    <property type="term" value="P:DNA damage response"/>
    <property type="evidence" value="ECO:0007669"/>
    <property type="project" value="TreeGrafter"/>
</dbReference>
<dbReference type="GO" id="GO:0005654">
    <property type="term" value="C:nucleoplasm"/>
    <property type="evidence" value="ECO:0007669"/>
    <property type="project" value="TreeGrafter"/>
</dbReference>
<dbReference type="SUPFAM" id="SSF50729">
    <property type="entry name" value="PH domain-like"/>
    <property type="match status" value="1"/>
</dbReference>
<reference evidence="6 7" key="1">
    <citation type="submission" date="2016-05" db="EMBL/GenBank/DDBJ databases">
        <title>Comparative genomics of biotechnologically important yeasts.</title>
        <authorList>
            <consortium name="DOE Joint Genome Institute"/>
            <person name="Riley R."/>
            <person name="Haridas S."/>
            <person name="Wolfe K.H."/>
            <person name="Lopes M.R."/>
            <person name="Hittinger C.T."/>
            <person name="Goker M."/>
            <person name="Salamov A."/>
            <person name="Wisecaver J."/>
            <person name="Long T.M."/>
            <person name="Aerts A.L."/>
            <person name="Barry K."/>
            <person name="Choi C."/>
            <person name="Clum A."/>
            <person name="Coughlan A.Y."/>
            <person name="Deshpande S."/>
            <person name="Douglass A.P."/>
            <person name="Hanson S.J."/>
            <person name="Klenk H.-P."/>
            <person name="LaButti K."/>
            <person name="Lapidus A."/>
            <person name="Lindquist E."/>
            <person name="Lipzen A."/>
            <person name="Meier-kolthoff J.P."/>
            <person name="Ohm R.A."/>
            <person name="Otillar R.P."/>
            <person name="Pangilinan J."/>
            <person name="Peng Y."/>
            <person name="Rokas A."/>
            <person name="Rosa C.A."/>
            <person name="Scheuner C."/>
            <person name="Sibirny A.A."/>
            <person name="Slot J.C."/>
            <person name="Stielow J.B."/>
            <person name="Sun H."/>
            <person name="Kurtzman C.P."/>
            <person name="Blackwell M."/>
            <person name="Grigoriev I.V."/>
            <person name="Jeffries T.W."/>
        </authorList>
    </citation>
    <scope>NUCLEOTIDE SEQUENCE [LARGE SCALE GENOMIC DNA]</scope>
    <source>
        <strain evidence="6 7">NRRL YB-4993</strain>
    </source>
</reference>